<name>A0ABX8EDG2_9ACTN</name>
<sequence length="918" mass="93846">MFHNRPSARAATLRARKPLVGLVAAVAVASLVGSASTPGLVTVADSELPVSPGDRVLQSVEIAMGPDGTLTAVEGTTVTASADGESADSTTQAYSPDDVVSDLPVRVLTSYRTADGTGSDLADLEGYDGEVQIDLTVQNLTVEAQDITYDVPGGSRTRPALVGAPLTIVAGADLGSTDPARVVTQSAGQDNVTNGVLSQGADGATQVQWATILAPPQLSSSATLSLVVDAKDFSAPAFDLSVQPGLVTDPSVGALVENAFNPAASEELALQARTVEVVGEVNEVLAEAGDSISAVRDSLNSTTETLGQKTVGDLETSITGIAASMEALDGTVTGLGDGISSALDSTGSSSLAQLESTVNSVDSLLGDTSGAVPAAPASGGGCGASVRTGAGAGSVYDSLRRVAGTLKGYAAASEACKEQLGQQILVSIGPDVPSPAICVPPSPNSANPFTESVTCSLFRAKDDFRGVADKIRETTESVQNTVDTTGISDALDATLGLENQVDRTISALTEIRGSLPEDEVLELGDLIKARNAFAAQGQAFTTAITAVRSTADTNLSQNRDLAAALCGLIAPDEAAVQPGQLTRATVESLRSKLTLVPCAEVTEENPATFPGWQSVIDATDTSDGSQSDFGKAMNLYKSNLRALNDAILVLETANEASGQTDPAKKTLKDKLDDLLKSEGGLTSTRDEVKAAATALRTSEQKAKDQIEAGIEAAAVSAEGLGASAIDPAIRQVGRKADEVRDSVGEVFENSQAGMNAAADDIVKDGKATINEQKAGLDKTSKEATSAIESNVRQGLDVIADTVSASTRDTDAAGKLLTADLTKVLLDLGDPEVEGAGLLGTLGANAGDARAADFQLALATRTASSYANARGQDIGGLMLRQAQAEAAFKRQAQLQAFQVDVPEGVERRTVYSFHLAAGQ</sequence>
<keyword evidence="3" id="KW-1185">Reference proteome</keyword>
<feature type="chain" id="PRO_5046563093" evidence="1">
    <location>
        <begin position="36"/>
        <end position="918"/>
    </location>
</feature>
<accession>A0ABX8EDG2</accession>
<evidence type="ECO:0000313" key="2">
    <source>
        <dbReference type="EMBL" id="QVT78097.1"/>
    </source>
</evidence>
<reference evidence="2 3" key="1">
    <citation type="submission" date="2021-05" db="EMBL/GenBank/DDBJ databases">
        <title>Complete genome of Nocardioides aquaticus KCTC 9944T isolated from meromictic and hypersaline Ekho Lake, Antarctica.</title>
        <authorList>
            <person name="Hwang K."/>
            <person name="Kim K.M."/>
            <person name="Choe H."/>
        </authorList>
    </citation>
    <scope>NUCLEOTIDE SEQUENCE [LARGE SCALE GENOMIC DNA]</scope>
    <source>
        <strain evidence="2 3">KCTC 9944</strain>
    </source>
</reference>
<organism evidence="2 3">
    <name type="scientific">Nocardioides aquaticus</name>
    <dbReference type="NCBI Taxonomy" id="160826"/>
    <lineage>
        <taxon>Bacteria</taxon>
        <taxon>Bacillati</taxon>
        <taxon>Actinomycetota</taxon>
        <taxon>Actinomycetes</taxon>
        <taxon>Propionibacteriales</taxon>
        <taxon>Nocardioidaceae</taxon>
        <taxon>Nocardioides</taxon>
    </lineage>
</organism>
<gene>
    <name evidence="2" type="ORF">ENKNEFLB_00469</name>
</gene>
<evidence type="ECO:0000313" key="3">
    <source>
        <dbReference type="Proteomes" id="UP000679307"/>
    </source>
</evidence>
<protein>
    <submittedName>
        <fullName evidence="2">Uncharacterized protein</fullName>
    </submittedName>
</protein>
<keyword evidence="1" id="KW-0732">Signal</keyword>
<feature type="signal peptide" evidence="1">
    <location>
        <begin position="1"/>
        <end position="35"/>
    </location>
</feature>
<evidence type="ECO:0000256" key="1">
    <source>
        <dbReference type="SAM" id="SignalP"/>
    </source>
</evidence>
<dbReference type="EMBL" id="CP075371">
    <property type="protein sequence ID" value="QVT78097.1"/>
    <property type="molecule type" value="Genomic_DNA"/>
</dbReference>
<dbReference type="Proteomes" id="UP000679307">
    <property type="component" value="Chromosome"/>
</dbReference>
<proteinExistence type="predicted"/>